<dbReference type="Gene3D" id="1.25.40.10">
    <property type="entry name" value="Tetratricopeptide repeat domain"/>
    <property type="match status" value="1"/>
</dbReference>
<evidence type="ECO:0000313" key="3">
    <source>
        <dbReference type="EMBL" id="GGC94237.1"/>
    </source>
</evidence>
<dbReference type="Proteomes" id="UP000637423">
    <property type="component" value="Unassembled WGS sequence"/>
</dbReference>
<dbReference type="EMBL" id="BMED01000006">
    <property type="protein sequence ID" value="GGC94237.1"/>
    <property type="molecule type" value="Genomic_DNA"/>
</dbReference>
<feature type="repeat" description="TPR" evidence="1">
    <location>
        <begin position="65"/>
        <end position="98"/>
    </location>
</feature>
<keyword evidence="1" id="KW-0802">TPR repeat</keyword>
<evidence type="ECO:0008006" key="5">
    <source>
        <dbReference type="Google" id="ProtNLM"/>
    </source>
</evidence>
<dbReference type="InterPro" id="IPR019734">
    <property type="entry name" value="TPR_rpt"/>
</dbReference>
<dbReference type="SUPFAM" id="SSF48452">
    <property type="entry name" value="TPR-like"/>
    <property type="match status" value="1"/>
</dbReference>
<protein>
    <recommendedName>
        <fullName evidence="5">Tetratricopeptide repeat protein</fullName>
    </recommendedName>
</protein>
<comment type="caution">
    <text evidence="3">The sequence shown here is derived from an EMBL/GenBank/DDBJ whole genome shotgun (WGS) entry which is preliminary data.</text>
</comment>
<keyword evidence="4" id="KW-1185">Reference proteome</keyword>
<dbReference type="Pfam" id="PF13414">
    <property type="entry name" value="TPR_11"/>
    <property type="match status" value="1"/>
</dbReference>
<gene>
    <name evidence="3" type="ORF">GCM10011396_46970</name>
</gene>
<reference evidence="3" key="2">
    <citation type="submission" date="2020-09" db="EMBL/GenBank/DDBJ databases">
        <authorList>
            <person name="Sun Q."/>
            <person name="Zhou Y."/>
        </authorList>
    </citation>
    <scope>NUCLEOTIDE SEQUENCE</scope>
    <source>
        <strain evidence="3">CGMCC 1.10998</strain>
    </source>
</reference>
<dbReference type="SMART" id="SM00028">
    <property type="entry name" value="TPR"/>
    <property type="match status" value="2"/>
</dbReference>
<feature type="signal peptide" evidence="2">
    <location>
        <begin position="1"/>
        <end position="19"/>
    </location>
</feature>
<dbReference type="PROSITE" id="PS50293">
    <property type="entry name" value="TPR_REGION"/>
    <property type="match status" value="1"/>
</dbReference>
<dbReference type="RefSeq" id="WP_188568587.1">
    <property type="nucleotide sequence ID" value="NZ_BMED01000006.1"/>
</dbReference>
<dbReference type="PROSITE" id="PS50005">
    <property type="entry name" value="TPR"/>
    <property type="match status" value="2"/>
</dbReference>
<accession>A0A916UY76</accession>
<evidence type="ECO:0000313" key="4">
    <source>
        <dbReference type="Proteomes" id="UP000637423"/>
    </source>
</evidence>
<reference evidence="3" key="1">
    <citation type="journal article" date="2014" name="Int. J. Syst. Evol. Microbiol.">
        <title>Complete genome sequence of Corynebacterium casei LMG S-19264T (=DSM 44701T), isolated from a smear-ripened cheese.</title>
        <authorList>
            <consortium name="US DOE Joint Genome Institute (JGI-PGF)"/>
            <person name="Walter F."/>
            <person name="Albersmeier A."/>
            <person name="Kalinowski J."/>
            <person name="Ruckert C."/>
        </authorList>
    </citation>
    <scope>NUCLEOTIDE SEQUENCE</scope>
    <source>
        <strain evidence="3">CGMCC 1.10998</strain>
    </source>
</reference>
<evidence type="ECO:0000256" key="2">
    <source>
        <dbReference type="SAM" id="SignalP"/>
    </source>
</evidence>
<sequence length="150" mass="16544">MKKHLLALCLVCQAASCLASDMPTVAPAPTAKSYYEDARKSLDAKQWKPALASLQKAVALDPNNADIHNLLGYTYRKQANLDKAFEHYEIALKLNPGHLGAHEYLGEAYLQAKDLPNAEKQLAALASLCNSSCEQYKDLQEAVAEYKKHL</sequence>
<organism evidence="3 4">
    <name type="scientific">Undibacterium terreum</name>
    <dbReference type="NCBI Taxonomy" id="1224302"/>
    <lineage>
        <taxon>Bacteria</taxon>
        <taxon>Pseudomonadati</taxon>
        <taxon>Pseudomonadota</taxon>
        <taxon>Betaproteobacteria</taxon>
        <taxon>Burkholderiales</taxon>
        <taxon>Oxalobacteraceae</taxon>
        <taxon>Undibacterium</taxon>
    </lineage>
</organism>
<dbReference type="AlphaFoldDB" id="A0A916UY76"/>
<name>A0A916UY76_9BURK</name>
<feature type="chain" id="PRO_5037824886" description="Tetratricopeptide repeat protein" evidence="2">
    <location>
        <begin position="20"/>
        <end position="150"/>
    </location>
</feature>
<proteinExistence type="predicted"/>
<dbReference type="InterPro" id="IPR011990">
    <property type="entry name" value="TPR-like_helical_dom_sf"/>
</dbReference>
<keyword evidence="2" id="KW-0732">Signal</keyword>
<evidence type="ECO:0000256" key="1">
    <source>
        <dbReference type="PROSITE-ProRule" id="PRU00339"/>
    </source>
</evidence>
<feature type="repeat" description="TPR" evidence="1">
    <location>
        <begin position="31"/>
        <end position="64"/>
    </location>
</feature>